<reference evidence="2 3" key="1">
    <citation type="submission" date="2018-06" db="EMBL/GenBank/DDBJ databases">
        <authorList>
            <consortium name="Pathogen Informatics"/>
            <person name="Doyle S."/>
        </authorList>
    </citation>
    <scope>NUCLEOTIDE SEQUENCE [LARGE SCALE GENOMIC DNA]</scope>
    <source>
        <strain evidence="2 3">NCTC12224</strain>
    </source>
</reference>
<keyword evidence="1" id="KW-1133">Transmembrane helix</keyword>
<organism evidence="2 3">
    <name type="scientific">Streptococcus hyointestinalis</name>
    <dbReference type="NCBI Taxonomy" id="1337"/>
    <lineage>
        <taxon>Bacteria</taxon>
        <taxon>Bacillati</taxon>
        <taxon>Bacillota</taxon>
        <taxon>Bacilli</taxon>
        <taxon>Lactobacillales</taxon>
        <taxon>Streptococcaceae</taxon>
        <taxon>Streptococcus</taxon>
    </lineage>
</organism>
<keyword evidence="1" id="KW-0472">Membrane</keyword>
<name>A0A380KCP1_9STRE</name>
<keyword evidence="1" id="KW-0812">Transmembrane</keyword>
<dbReference type="Proteomes" id="UP000254924">
    <property type="component" value="Unassembled WGS sequence"/>
</dbReference>
<feature type="transmembrane region" description="Helical" evidence="1">
    <location>
        <begin position="52"/>
        <end position="77"/>
    </location>
</feature>
<dbReference type="AlphaFoldDB" id="A0A380KCP1"/>
<dbReference type="EMBL" id="UHFN01000007">
    <property type="protein sequence ID" value="SUN62000.1"/>
    <property type="molecule type" value="Genomic_DNA"/>
</dbReference>
<evidence type="ECO:0000313" key="2">
    <source>
        <dbReference type="EMBL" id="SUN62000.1"/>
    </source>
</evidence>
<protein>
    <submittedName>
        <fullName evidence="2">Uncharacterized protein</fullName>
    </submittedName>
</protein>
<sequence>MVDTILSRFFSLKSERLDKLFLVIMSLADDGKMGDITAVMLTAMIVLSFLTYYLWALISLFVGCTYILVISLFKWYFTLRESYREKHEKG</sequence>
<evidence type="ECO:0000313" key="3">
    <source>
        <dbReference type="Proteomes" id="UP000254924"/>
    </source>
</evidence>
<proteinExistence type="predicted"/>
<evidence type="ECO:0000256" key="1">
    <source>
        <dbReference type="SAM" id="Phobius"/>
    </source>
</evidence>
<accession>A0A380KCP1</accession>
<keyword evidence="3" id="KW-1185">Reference proteome</keyword>
<gene>
    <name evidence="2" type="ORF">NCTC12224_01668</name>
</gene>